<dbReference type="AlphaFoldDB" id="A0A2S7ZRP7"/>
<dbReference type="GO" id="GO:0003723">
    <property type="term" value="F:RNA binding"/>
    <property type="evidence" value="ECO:0007669"/>
    <property type="project" value="UniProtKB-KW"/>
</dbReference>
<evidence type="ECO:0000256" key="5">
    <source>
        <dbReference type="ARBA" id="ARBA00023118"/>
    </source>
</evidence>
<sequence>MTQGKFNWDIDIVTKAEETIGRLRYNPKCRKTDEVFDVKYAQVRKILSSVVAIKNKLGVEQRKSKSFDKLPENIALEVRFLKTTFLYQAGRDKDNKYPVKNFIEDSQLVEMVDCIGTDVNKFEMFCKYVEALVAFYKYRAVSVIAASNEAWNKNKQSSYQNYNQVNGNRR</sequence>
<comment type="similarity">
    <text evidence="2">Belongs to the CRISPR-associated Csm2 family.</text>
</comment>
<dbReference type="Proteomes" id="UP000238877">
    <property type="component" value="Unassembled WGS sequence"/>
</dbReference>
<comment type="caution">
    <text evidence="7">The sequence shown here is derived from an EMBL/GenBank/DDBJ whole genome shotgun (WGS) entry which is preliminary data.</text>
</comment>
<proteinExistence type="inferred from homology"/>
<evidence type="ECO:0000313" key="7">
    <source>
        <dbReference type="EMBL" id="PQL25938.1"/>
    </source>
</evidence>
<evidence type="ECO:0000256" key="1">
    <source>
        <dbReference type="ARBA" id="ARBA00003640"/>
    </source>
</evidence>
<dbReference type="EMBL" id="PPDF01000003">
    <property type="protein sequence ID" value="PQL25938.1"/>
    <property type="molecule type" value="Genomic_DNA"/>
</dbReference>
<keyword evidence="4" id="KW-0694">RNA-binding</keyword>
<gene>
    <name evidence="7" type="primary">csm2</name>
    <name evidence="7" type="ORF">VTHSUH11_00870</name>
</gene>
<dbReference type="NCBIfam" id="TIGR01870">
    <property type="entry name" value="cas_TM1810_Csm2"/>
    <property type="match status" value="1"/>
</dbReference>
<dbReference type="GO" id="GO:0051607">
    <property type="term" value="P:defense response to virus"/>
    <property type="evidence" value="ECO:0007669"/>
    <property type="project" value="UniProtKB-KW"/>
</dbReference>
<comment type="function">
    <text evidence="1">This subunit may be involved in monitoring complementarity of crRNA and target RNA.</text>
</comment>
<accession>A0A2S7ZRP7</accession>
<evidence type="ECO:0000256" key="2">
    <source>
        <dbReference type="ARBA" id="ARBA00006896"/>
    </source>
</evidence>
<dbReference type="RefSeq" id="WP_105092302.1">
    <property type="nucleotide sequence ID" value="NZ_PPDF01000003.1"/>
</dbReference>
<organism evidence="7 8">
    <name type="scientific">Veillonella tobetsuensis</name>
    <dbReference type="NCBI Taxonomy" id="1110546"/>
    <lineage>
        <taxon>Bacteria</taxon>
        <taxon>Bacillati</taxon>
        <taxon>Bacillota</taxon>
        <taxon>Negativicutes</taxon>
        <taxon>Veillonellales</taxon>
        <taxon>Veillonellaceae</taxon>
        <taxon>Veillonella</taxon>
    </lineage>
</organism>
<keyword evidence="5" id="KW-0051">Antiviral defense</keyword>
<protein>
    <recommendedName>
        <fullName evidence="3">CRISPR system Cms protein Csm2</fullName>
    </recommendedName>
    <alternativeName>
        <fullName evidence="6">CRISPR type III A-associated protein Csm2</fullName>
    </alternativeName>
</protein>
<evidence type="ECO:0000256" key="3">
    <source>
        <dbReference type="ARBA" id="ARBA00016118"/>
    </source>
</evidence>
<evidence type="ECO:0000256" key="4">
    <source>
        <dbReference type="ARBA" id="ARBA00022884"/>
    </source>
</evidence>
<dbReference type="InterPro" id="IPR010149">
    <property type="entry name" value="CRISPR-assoc_prot_Csm2_III-A"/>
</dbReference>
<evidence type="ECO:0000256" key="6">
    <source>
        <dbReference type="ARBA" id="ARBA00031723"/>
    </source>
</evidence>
<name>A0A2S7ZRP7_9FIRM</name>
<reference evidence="7 8" key="1">
    <citation type="submission" date="2018-01" db="EMBL/GenBank/DDBJ databases">
        <title>Draft genome sequences of clinical isolates and type strains of oral Veillonella including Veillonella infantum sp., nov.</title>
        <authorList>
            <person name="Mashima I."/>
            <person name="Liao Y.-C."/>
            <person name="Sabharwal A."/>
            <person name="Haase E.M."/>
            <person name="Nakazawa F."/>
            <person name="Scannapieco F.A."/>
        </authorList>
    </citation>
    <scope>NUCLEOTIDE SEQUENCE [LARGE SCALE GENOMIC DNA]</scope>
    <source>
        <strain evidence="7 8">Y6</strain>
    </source>
</reference>
<dbReference type="Pfam" id="PF03750">
    <property type="entry name" value="Csm2_III-A"/>
    <property type="match status" value="1"/>
</dbReference>
<evidence type="ECO:0000313" key="8">
    <source>
        <dbReference type="Proteomes" id="UP000238877"/>
    </source>
</evidence>